<evidence type="ECO:0000313" key="4">
    <source>
        <dbReference type="EMBL" id="KAB7459771.1"/>
    </source>
</evidence>
<feature type="transmembrane region" description="Helical" evidence="1">
    <location>
        <begin position="139"/>
        <end position="156"/>
    </location>
</feature>
<dbReference type="PANTHER" id="PTHR37810:SF9">
    <property type="entry name" value="MEMBRANE PROTEIN"/>
    <property type="match status" value="1"/>
</dbReference>
<organism evidence="5">
    <name type="scientific">Bifidobacterium dentium</name>
    <dbReference type="NCBI Taxonomy" id="1689"/>
    <lineage>
        <taxon>Bacteria</taxon>
        <taxon>Bacillati</taxon>
        <taxon>Actinomycetota</taxon>
        <taxon>Actinomycetes</taxon>
        <taxon>Bifidobacteriales</taxon>
        <taxon>Bifidobacteriaceae</taxon>
        <taxon>Bifidobacterium</taxon>
    </lineage>
</organism>
<feature type="domain" description="DUF1648" evidence="2">
    <location>
        <begin position="147"/>
        <end position="191"/>
    </location>
</feature>
<feature type="transmembrane region" description="Helical" evidence="1">
    <location>
        <begin position="79"/>
        <end position="98"/>
    </location>
</feature>
<feature type="transmembrane region" description="Helical" evidence="1">
    <location>
        <begin position="234"/>
        <end position="254"/>
    </location>
</feature>
<gene>
    <name evidence="5" type="ORF">BDLFYP24_01159</name>
    <name evidence="4" type="ORF">GBB04_08770</name>
</gene>
<keyword evidence="1" id="KW-0472">Membrane</keyword>
<proteinExistence type="predicted"/>
<protein>
    <submittedName>
        <fullName evidence="4">DUF1648 domain-containing protein</fullName>
    </submittedName>
</protein>
<dbReference type="PANTHER" id="PTHR37810">
    <property type="entry name" value="IMMUNITY PROTEIN SDPI"/>
    <property type="match status" value="1"/>
</dbReference>
<feature type="transmembrane region" description="Helical" evidence="1">
    <location>
        <begin position="6"/>
        <end position="24"/>
    </location>
</feature>
<name>A0A6N2RTU5_9BIFI</name>
<keyword evidence="1" id="KW-1133">Transmembrane helix</keyword>
<dbReference type="RefSeq" id="WP_129879405.1">
    <property type="nucleotide sequence ID" value="NZ_CACRSP010000003.1"/>
</dbReference>
<feature type="transmembrane region" description="Helical" evidence="1">
    <location>
        <begin position="51"/>
        <end position="73"/>
    </location>
</feature>
<accession>A0A6N2RTU5</accession>
<reference evidence="4 6" key="1">
    <citation type="journal article" date="2019" name="Nat. Med.">
        <title>A library of human gut bacterial isolates paired with longitudinal multiomics data enables mechanistic microbiome research.</title>
        <authorList>
            <person name="Poyet M."/>
            <person name="Groussin M."/>
            <person name="Gibbons S.M."/>
            <person name="Avila-Pacheco J."/>
            <person name="Jiang X."/>
            <person name="Kearney S.M."/>
            <person name="Perrotta A.R."/>
            <person name="Berdy B."/>
            <person name="Zhao S."/>
            <person name="Lieberman T.D."/>
            <person name="Swanson P.K."/>
            <person name="Smith M."/>
            <person name="Roesemann S."/>
            <person name="Alexander J.E."/>
            <person name="Rich S.A."/>
            <person name="Livny J."/>
            <person name="Vlamakis H."/>
            <person name="Clish C."/>
            <person name="Bullock K."/>
            <person name="Deik A."/>
            <person name="Scott J."/>
            <person name="Pierce K.A."/>
            <person name="Xavier R.J."/>
            <person name="Alm E.J."/>
        </authorList>
    </citation>
    <scope>NUCLEOTIDE SEQUENCE [LARGE SCALE GENOMIC DNA]</scope>
    <source>
        <strain evidence="4 6">BIOML-A2</strain>
    </source>
</reference>
<dbReference type="GO" id="GO:0009636">
    <property type="term" value="P:response to toxic substance"/>
    <property type="evidence" value="ECO:0007669"/>
    <property type="project" value="TreeGrafter"/>
</dbReference>
<sequence>MTNWMMVVIVALEGVSVALAPWVVRRTVCFGVSVPVSAQHDPGIRRAKIGYTVYAGLVSAMAVAASVACLVLWGALGGTIAVTTMSLLLIVASFALIVKYRKRTMRIKHERGWKASTFERAAFLAENAGPEPLGLQWELLHLVPVSIMTASAFMLYDSMPDRLPIHMNAAGQIDDWLDKSLWVVLGMPLLIQLIMAATMTAVHAMIIHSPRQIDPERPSISGYAYGRFSRAWSVYVLIVGLTANLGFVGLIPMYANWWDIRAWGSVMMLIALAIIVAELVLAVVFGQCGSRTWRLDGENDDGNNMADDDDDEWVLGMFYYSPENPAIVVPKRMGVGYTFNMAHPLVWLICAVLALLLIVGLALPIISG</sequence>
<evidence type="ECO:0000313" key="5">
    <source>
        <dbReference type="EMBL" id="VYS84222.1"/>
    </source>
</evidence>
<dbReference type="Pfam" id="PF07853">
    <property type="entry name" value="DUF1648"/>
    <property type="match status" value="1"/>
</dbReference>
<feature type="transmembrane region" description="Helical" evidence="1">
    <location>
        <begin position="345"/>
        <end position="366"/>
    </location>
</feature>
<dbReference type="Pfam" id="PF19124">
    <property type="entry name" value="DUF5808"/>
    <property type="match status" value="1"/>
</dbReference>
<evidence type="ECO:0000259" key="2">
    <source>
        <dbReference type="Pfam" id="PF07853"/>
    </source>
</evidence>
<evidence type="ECO:0000259" key="3">
    <source>
        <dbReference type="Pfam" id="PF19124"/>
    </source>
</evidence>
<dbReference type="InterPro" id="IPR043831">
    <property type="entry name" value="DUF5808"/>
</dbReference>
<feature type="transmembrane region" description="Helical" evidence="1">
    <location>
        <begin position="181"/>
        <end position="207"/>
    </location>
</feature>
<reference evidence="5" key="2">
    <citation type="submission" date="2019-11" db="EMBL/GenBank/DDBJ databases">
        <authorList>
            <person name="Feng L."/>
        </authorList>
    </citation>
    <scope>NUCLEOTIDE SEQUENCE</scope>
    <source>
        <strain evidence="5">BdentiumLFYP24</strain>
    </source>
</reference>
<keyword evidence="1" id="KW-0812">Transmembrane</keyword>
<dbReference type="AlphaFoldDB" id="A0A6N2RTU5"/>
<feature type="domain" description="DUF5808" evidence="3">
    <location>
        <begin position="322"/>
        <end position="347"/>
    </location>
</feature>
<feature type="transmembrane region" description="Helical" evidence="1">
    <location>
        <begin position="260"/>
        <end position="285"/>
    </location>
</feature>
<dbReference type="Proteomes" id="UP000429211">
    <property type="component" value="Unassembled WGS sequence"/>
</dbReference>
<dbReference type="EMBL" id="WDPD01000010">
    <property type="protein sequence ID" value="KAB7459771.1"/>
    <property type="molecule type" value="Genomic_DNA"/>
</dbReference>
<evidence type="ECO:0000256" key="1">
    <source>
        <dbReference type="SAM" id="Phobius"/>
    </source>
</evidence>
<dbReference type="InterPro" id="IPR012867">
    <property type="entry name" value="DUF1648"/>
</dbReference>
<dbReference type="EMBL" id="CACRSP010000003">
    <property type="protein sequence ID" value="VYS84222.1"/>
    <property type="molecule type" value="Genomic_DNA"/>
</dbReference>
<evidence type="ECO:0000313" key="6">
    <source>
        <dbReference type="Proteomes" id="UP000429211"/>
    </source>
</evidence>